<feature type="region of interest" description="Disordered" evidence="1">
    <location>
        <begin position="52"/>
        <end position="81"/>
    </location>
</feature>
<gene>
    <name evidence="2" type="ORF">O0554_26680</name>
</gene>
<dbReference type="AlphaFoldDB" id="A0AAP3GB21"/>
<dbReference type="EMBL" id="JAPTNE010000080">
    <property type="protein sequence ID" value="MCZ0810421.1"/>
    <property type="molecule type" value="Genomic_DNA"/>
</dbReference>
<dbReference type="InterPro" id="IPR021145">
    <property type="entry name" value="Portal_protein_SPP1_Gp6-like"/>
</dbReference>
<protein>
    <submittedName>
        <fullName evidence="2">Phage portal protein</fullName>
    </submittedName>
</protein>
<sequence>GGDFSNETVEFIFNRDILINETDAITNAKDSVGIISDETIVANHPWTTNAQEELARKKKEREDTVDQSDPYADFAPKEEPE</sequence>
<dbReference type="RefSeq" id="WP_258435068.1">
    <property type="nucleotide sequence ID" value="NZ_JANSGW010000080.1"/>
</dbReference>
<accession>A0AAP3GB21</accession>
<reference evidence="2" key="1">
    <citation type="submission" date="2022-09" db="EMBL/GenBank/DDBJ databases">
        <title>Genome analysis and characterization of larvicidal activity of Brevibacillus strains.</title>
        <authorList>
            <person name="Patrusheva E.V."/>
            <person name="Izotova A.O."/>
            <person name="Toshchakov S.V."/>
            <person name="Sineoky S.P."/>
        </authorList>
    </citation>
    <scope>NUCLEOTIDE SEQUENCE</scope>
    <source>
        <strain evidence="2">VKPM_B-13247</strain>
    </source>
</reference>
<feature type="non-terminal residue" evidence="2">
    <location>
        <position position="1"/>
    </location>
</feature>
<dbReference type="Proteomes" id="UP001077662">
    <property type="component" value="Unassembled WGS sequence"/>
</dbReference>
<proteinExistence type="predicted"/>
<organism evidence="2 3">
    <name type="scientific">Brevibacillus laterosporus</name>
    <name type="common">Bacillus laterosporus</name>
    <dbReference type="NCBI Taxonomy" id="1465"/>
    <lineage>
        <taxon>Bacteria</taxon>
        <taxon>Bacillati</taxon>
        <taxon>Bacillota</taxon>
        <taxon>Bacilli</taxon>
        <taxon>Bacillales</taxon>
        <taxon>Paenibacillaceae</taxon>
        <taxon>Brevibacillus</taxon>
    </lineage>
</organism>
<dbReference type="Pfam" id="PF05133">
    <property type="entry name" value="SPP1_portal"/>
    <property type="match status" value="1"/>
</dbReference>
<evidence type="ECO:0000256" key="1">
    <source>
        <dbReference type="SAM" id="MobiDB-lite"/>
    </source>
</evidence>
<evidence type="ECO:0000313" key="3">
    <source>
        <dbReference type="Proteomes" id="UP001077662"/>
    </source>
</evidence>
<comment type="caution">
    <text evidence="2">The sequence shown here is derived from an EMBL/GenBank/DDBJ whole genome shotgun (WGS) entry which is preliminary data.</text>
</comment>
<evidence type="ECO:0000313" key="2">
    <source>
        <dbReference type="EMBL" id="MCZ0810421.1"/>
    </source>
</evidence>
<name>A0AAP3GB21_BRELA</name>